<reference evidence="2" key="1">
    <citation type="submission" date="2018-05" db="EMBL/GenBank/DDBJ databases">
        <authorList>
            <person name="Lanie J.A."/>
            <person name="Ng W.-L."/>
            <person name="Kazmierczak K.M."/>
            <person name="Andrzejewski T.M."/>
            <person name="Davidsen T.M."/>
            <person name="Wayne K.J."/>
            <person name="Tettelin H."/>
            <person name="Glass J.I."/>
            <person name="Rusch D."/>
            <person name="Podicherti R."/>
            <person name="Tsui H.-C.T."/>
            <person name="Winkler M.E."/>
        </authorList>
    </citation>
    <scope>NUCLEOTIDE SEQUENCE</scope>
</reference>
<dbReference type="InterPro" id="IPR037066">
    <property type="entry name" value="Plug_dom_sf"/>
</dbReference>
<dbReference type="InterPro" id="IPR012910">
    <property type="entry name" value="Plug_dom"/>
</dbReference>
<evidence type="ECO:0000313" key="2">
    <source>
        <dbReference type="EMBL" id="SVC36126.1"/>
    </source>
</evidence>
<accession>A0A382LHP9</accession>
<feature type="domain" description="TonB-dependent receptor plug" evidence="1">
    <location>
        <begin position="64"/>
        <end position="155"/>
    </location>
</feature>
<sequence length="155" mass="17533">MLASFGHLLHSQEDPPANAKNPAAATPLTPEELEDLLFILEKPPEDLFEQPVFGVLGFEQKQGRSPAAVHILRPKDIRLSGHQRWPEAYRMVPGMLVMRGMSYETFTSMRSFNGFLVEKMLALVDGREALDPVFSSVNWYVNEVPLDLLDRIEII</sequence>
<feature type="non-terminal residue" evidence="2">
    <location>
        <position position="155"/>
    </location>
</feature>
<name>A0A382LHP9_9ZZZZ</name>
<proteinExistence type="predicted"/>
<dbReference type="AlphaFoldDB" id="A0A382LHP9"/>
<evidence type="ECO:0000259" key="1">
    <source>
        <dbReference type="Pfam" id="PF07715"/>
    </source>
</evidence>
<dbReference type="EMBL" id="UINC01087079">
    <property type="protein sequence ID" value="SVC36126.1"/>
    <property type="molecule type" value="Genomic_DNA"/>
</dbReference>
<organism evidence="2">
    <name type="scientific">marine metagenome</name>
    <dbReference type="NCBI Taxonomy" id="408172"/>
    <lineage>
        <taxon>unclassified sequences</taxon>
        <taxon>metagenomes</taxon>
        <taxon>ecological metagenomes</taxon>
    </lineage>
</organism>
<protein>
    <recommendedName>
        <fullName evidence="1">TonB-dependent receptor plug domain-containing protein</fullName>
    </recommendedName>
</protein>
<dbReference type="Pfam" id="PF07715">
    <property type="entry name" value="Plug"/>
    <property type="match status" value="1"/>
</dbReference>
<dbReference type="SUPFAM" id="SSF56935">
    <property type="entry name" value="Porins"/>
    <property type="match status" value="1"/>
</dbReference>
<dbReference type="Gene3D" id="2.170.130.10">
    <property type="entry name" value="TonB-dependent receptor, plug domain"/>
    <property type="match status" value="1"/>
</dbReference>
<gene>
    <name evidence="2" type="ORF">METZ01_LOCUS288980</name>
</gene>